<dbReference type="CDD" id="cd20035">
    <property type="entry name" value="FH_FOXQ2-like"/>
    <property type="match status" value="1"/>
</dbReference>
<name>D1LX19_SACKO</name>
<keyword evidence="2 3" id="KW-0539">Nucleus</keyword>
<evidence type="ECO:0000256" key="2">
    <source>
        <dbReference type="ARBA" id="ARBA00023242"/>
    </source>
</evidence>
<sequence length="302" mass="34429">MFENIEDMGDLITSDFCLKKNSLPVSEFNHVVTEEKDTEDLFDNSENIARVLLSLDRSKSKPHSSEVFTSSSRKQTNSDSNQSSKPTHSYIALISMAILSTSERKMLLSEIYKYIMNNFPYYRNKEKSWRNSVRHNLSLNECFIKNGRSYNGKGNYWSIHAACEEDFAKGDFRRRRARRRVRKCHRDEELVAMRTSYGYSGYLSMSAPDPYYSISAPCNAFVPMSYPSPSMLPRGLFNVDSFLQRNDAFPHPLYAPFTTRTASISAPSNTGLTSSQTDLFGSNSQLPSWQDTLSRLPTNVIG</sequence>
<evidence type="ECO:0000313" key="8">
    <source>
        <dbReference type="RefSeq" id="NP_001161546.1"/>
    </source>
</evidence>
<comment type="subcellular location">
    <subcellularLocation>
        <location evidence="3">Nucleus</location>
    </subcellularLocation>
</comment>
<dbReference type="AlphaFoldDB" id="D1LX19"/>
<gene>
    <name evidence="8" type="primary">LOC100313609</name>
</gene>
<keyword evidence="1 3" id="KW-0238">DNA-binding</keyword>
<dbReference type="KEGG" id="sko:100313609"/>
<protein>
    <submittedName>
        <fullName evidence="6 8">Forkhead box Q2-like transcription factor</fullName>
    </submittedName>
</protein>
<organism evidence="6">
    <name type="scientific">Saccoglossus kowalevskii</name>
    <name type="common">Acorn worm</name>
    <dbReference type="NCBI Taxonomy" id="10224"/>
    <lineage>
        <taxon>Eukaryota</taxon>
        <taxon>Metazoa</taxon>
        <taxon>Hemichordata</taxon>
        <taxon>Enteropneusta</taxon>
        <taxon>Harrimaniidae</taxon>
        <taxon>Saccoglossus</taxon>
    </lineage>
</organism>
<dbReference type="PRINTS" id="PR00053">
    <property type="entry name" value="FORKHEAD"/>
</dbReference>
<dbReference type="InterPro" id="IPR036388">
    <property type="entry name" value="WH-like_DNA-bd_sf"/>
</dbReference>
<evidence type="ECO:0000256" key="1">
    <source>
        <dbReference type="ARBA" id="ARBA00023125"/>
    </source>
</evidence>
<reference evidence="6" key="2">
    <citation type="submission" date="2009-11" db="EMBL/GenBank/DDBJ databases">
        <title>Evolution of Fox genes in the deuterostome lineage.</title>
        <authorList>
            <person name="Fritzenwanker J.H."/>
            <person name="Gerhart J.J."/>
            <person name="Lowe C.J."/>
        </authorList>
    </citation>
    <scope>NUCLEOTIDE SEQUENCE</scope>
</reference>
<dbReference type="GO" id="GO:0030154">
    <property type="term" value="P:cell differentiation"/>
    <property type="evidence" value="ECO:0007669"/>
    <property type="project" value="TreeGrafter"/>
</dbReference>
<feature type="domain" description="Fork-head" evidence="5">
    <location>
        <begin position="85"/>
        <end position="177"/>
    </location>
</feature>
<dbReference type="SMART" id="SM00339">
    <property type="entry name" value="FH"/>
    <property type="match status" value="1"/>
</dbReference>
<evidence type="ECO:0000313" key="6">
    <source>
        <dbReference type="EMBL" id="ACY92525.1"/>
    </source>
</evidence>
<dbReference type="OrthoDB" id="5954824at2759"/>
<dbReference type="InterPro" id="IPR047519">
    <property type="entry name" value="FH_FOXQ2-like"/>
</dbReference>
<dbReference type="GeneID" id="100313609"/>
<dbReference type="PROSITE" id="PS50039">
    <property type="entry name" value="FORK_HEAD_3"/>
    <property type="match status" value="1"/>
</dbReference>
<dbReference type="EMBL" id="GU075996">
    <property type="protein sequence ID" value="ACY92525.1"/>
    <property type="molecule type" value="mRNA"/>
</dbReference>
<dbReference type="Proteomes" id="UP000694865">
    <property type="component" value="Unplaced"/>
</dbReference>
<feature type="region of interest" description="Disordered" evidence="4">
    <location>
        <begin position="61"/>
        <end position="86"/>
    </location>
</feature>
<dbReference type="GO" id="GO:0000981">
    <property type="term" value="F:DNA-binding transcription factor activity, RNA polymerase II-specific"/>
    <property type="evidence" value="ECO:0007669"/>
    <property type="project" value="TreeGrafter"/>
</dbReference>
<dbReference type="PROSITE" id="PS00657">
    <property type="entry name" value="FORK_HEAD_1"/>
    <property type="match status" value="1"/>
</dbReference>
<evidence type="ECO:0000256" key="3">
    <source>
        <dbReference type="PROSITE-ProRule" id="PRU00089"/>
    </source>
</evidence>
<dbReference type="InterPro" id="IPR001766">
    <property type="entry name" value="Fork_head_dom"/>
</dbReference>
<dbReference type="PROSITE" id="PS00658">
    <property type="entry name" value="FORK_HEAD_2"/>
    <property type="match status" value="1"/>
</dbReference>
<dbReference type="Gene3D" id="1.10.10.10">
    <property type="entry name" value="Winged helix-like DNA-binding domain superfamily/Winged helix DNA-binding domain"/>
    <property type="match status" value="1"/>
</dbReference>
<evidence type="ECO:0000313" key="7">
    <source>
        <dbReference type="Proteomes" id="UP000694865"/>
    </source>
</evidence>
<dbReference type="GO" id="GO:0009653">
    <property type="term" value="P:anatomical structure morphogenesis"/>
    <property type="evidence" value="ECO:0007669"/>
    <property type="project" value="TreeGrafter"/>
</dbReference>
<dbReference type="InterPro" id="IPR018122">
    <property type="entry name" value="TF_fork_head_CS_1"/>
</dbReference>
<dbReference type="GO" id="GO:0000978">
    <property type="term" value="F:RNA polymerase II cis-regulatory region sequence-specific DNA binding"/>
    <property type="evidence" value="ECO:0007669"/>
    <property type="project" value="TreeGrafter"/>
</dbReference>
<dbReference type="PANTHER" id="PTHR11829:SF343">
    <property type="entry name" value="FORK-HEAD DOMAIN-CONTAINING PROTEIN"/>
    <property type="match status" value="1"/>
</dbReference>
<proteinExistence type="evidence at transcript level"/>
<evidence type="ECO:0000256" key="4">
    <source>
        <dbReference type="SAM" id="MobiDB-lite"/>
    </source>
</evidence>
<reference evidence="6" key="1">
    <citation type="submission" date="2009-10" db="EMBL/GenBank/DDBJ databases">
        <authorList>
            <person name="Freeman R.M.Jr."/>
            <person name="Wu M.M."/>
            <person name="Gerhart J.J."/>
        </authorList>
    </citation>
    <scope>NUCLEOTIDE SEQUENCE</scope>
</reference>
<dbReference type="Pfam" id="PF00250">
    <property type="entry name" value="Forkhead"/>
    <property type="match status" value="1"/>
</dbReference>
<accession>D1LX19</accession>
<feature type="DNA-binding region" description="Fork-head" evidence="3">
    <location>
        <begin position="85"/>
        <end position="177"/>
    </location>
</feature>
<dbReference type="InterPro" id="IPR036390">
    <property type="entry name" value="WH_DNA-bd_sf"/>
</dbReference>
<dbReference type="FunFam" id="1.10.10.10:FF:000135">
    <property type="entry name" value="forkhead box protein G1"/>
    <property type="match status" value="1"/>
</dbReference>
<dbReference type="SUPFAM" id="SSF46785">
    <property type="entry name" value="Winged helix' DNA-binding domain"/>
    <property type="match status" value="1"/>
</dbReference>
<reference evidence="8" key="3">
    <citation type="submission" date="2025-05" db="UniProtKB">
        <authorList>
            <consortium name="RefSeq"/>
        </authorList>
    </citation>
    <scope>IDENTIFICATION</scope>
</reference>
<dbReference type="InterPro" id="IPR050211">
    <property type="entry name" value="FOX_domain-containing"/>
</dbReference>
<dbReference type="PANTHER" id="PTHR11829">
    <property type="entry name" value="FORKHEAD BOX PROTEIN"/>
    <property type="match status" value="1"/>
</dbReference>
<keyword evidence="7" id="KW-1185">Reference proteome</keyword>
<dbReference type="InterPro" id="IPR030456">
    <property type="entry name" value="TF_fork_head_CS_2"/>
</dbReference>
<evidence type="ECO:0000259" key="5">
    <source>
        <dbReference type="PROSITE" id="PS50039"/>
    </source>
</evidence>
<feature type="compositionally biased region" description="Polar residues" evidence="4">
    <location>
        <begin position="66"/>
        <end position="86"/>
    </location>
</feature>
<dbReference type="GO" id="GO:0005634">
    <property type="term" value="C:nucleus"/>
    <property type="evidence" value="ECO:0007669"/>
    <property type="project" value="UniProtKB-SubCell"/>
</dbReference>
<dbReference type="RefSeq" id="NP_001161546.1">
    <property type="nucleotide sequence ID" value="NM_001168074.1"/>
</dbReference>